<proteinExistence type="predicted"/>
<evidence type="ECO:0000313" key="3">
    <source>
        <dbReference type="WBParaSite" id="MBELARI_LOCUS18130"/>
    </source>
</evidence>
<dbReference type="AlphaFoldDB" id="A0AAF3EVI5"/>
<evidence type="ECO:0000256" key="1">
    <source>
        <dbReference type="SAM" id="MobiDB-lite"/>
    </source>
</evidence>
<dbReference type="Proteomes" id="UP000887575">
    <property type="component" value="Unassembled WGS sequence"/>
</dbReference>
<sequence length="376" mass="43451">MEIFDLPSPLWNKVFDYVLNSRDSTVADLLAATVLQPHFANFELKSVEFQATNDTSVVKLGINGRQPMEVHLTELDLARKTLLPFLHKTTNFTVVGVNKNQKWLDALFWTEASELIEHLVIADSQISPFLLEFVAKSYAHNVSFIKCTSTQDFTFNMDWHTKSLLLYECSPVFVARIAEKAMYSTTDLQQFEVHMNFLDESVDLNRVKFIEGAMQEPTEQRFDFEWTYWKRISRIIVANPEITVAFYVQDGDLQLAFMLLVFYRNHMLEYAEYENASSTLKMSPRNTVAFGRIFMMHRLFINGCCYSPRRNDMIARFEAEHFLEKRRQSTECESPAETSASQASMEVPSLQKDNRKNDISQHHALTVVKNSVSLVA</sequence>
<reference evidence="3" key="1">
    <citation type="submission" date="2024-02" db="UniProtKB">
        <authorList>
            <consortium name="WormBaseParasite"/>
        </authorList>
    </citation>
    <scope>IDENTIFICATION</scope>
</reference>
<protein>
    <submittedName>
        <fullName evidence="3">Uncharacterized protein</fullName>
    </submittedName>
</protein>
<evidence type="ECO:0000313" key="2">
    <source>
        <dbReference type="Proteomes" id="UP000887575"/>
    </source>
</evidence>
<feature type="region of interest" description="Disordered" evidence="1">
    <location>
        <begin position="328"/>
        <end position="350"/>
    </location>
</feature>
<dbReference type="WBParaSite" id="MBELARI_LOCUS18130">
    <property type="protein sequence ID" value="MBELARI_LOCUS18130"/>
    <property type="gene ID" value="MBELARI_LOCUS18130"/>
</dbReference>
<keyword evidence="2" id="KW-1185">Reference proteome</keyword>
<accession>A0AAF3EVI5</accession>
<organism evidence="2 3">
    <name type="scientific">Mesorhabditis belari</name>
    <dbReference type="NCBI Taxonomy" id="2138241"/>
    <lineage>
        <taxon>Eukaryota</taxon>
        <taxon>Metazoa</taxon>
        <taxon>Ecdysozoa</taxon>
        <taxon>Nematoda</taxon>
        <taxon>Chromadorea</taxon>
        <taxon>Rhabditida</taxon>
        <taxon>Rhabditina</taxon>
        <taxon>Rhabditomorpha</taxon>
        <taxon>Rhabditoidea</taxon>
        <taxon>Rhabditidae</taxon>
        <taxon>Mesorhabditinae</taxon>
        <taxon>Mesorhabditis</taxon>
    </lineage>
</organism>
<name>A0AAF3EVI5_9BILA</name>